<reference evidence="6" key="1">
    <citation type="journal article" date="2011" name="Genome Biol.">
        <title>Comparative genomics of the social amoebae Dictyostelium discoideum and Dictyostelium purpureum.</title>
        <authorList>
            <consortium name="US DOE Joint Genome Institute (JGI-PGF)"/>
            <person name="Sucgang R."/>
            <person name="Kuo A."/>
            <person name="Tian X."/>
            <person name="Salerno W."/>
            <person name="Parikh A."/>
            <person name="Feasley C.L."/>
            <person name="Dalin E."/>
            <person name="Tu H."/>
            <person name="Huang E."/>
            <person name="Barry K."/>
            <person name="Lindquist E."/>
            <person name="Shapiro H."/>
            <person name="Bruce D."/>
            <person name="Schmutz J."/>
            <person name="Salamov A."/>
            <person name="Fey P."/>
            <person name="Gaudet P."/>
            <person name="Anjard C."/>
            <person name="Babu M.M."/>
            <person name="Basu S."/>
            <person name="Bushmanova Y."/>
            <person name="van der Wel H."/>
            <person name="Katoh-Kurasawa M."/>
            <person name="Dinh C."/>
            <person name="Coutinho P.M."/>
            <person name="Saito T."/>
            <person name="Elias M."/>
            <person name="Schaap P."/>
            <person name="Kay R.R."/>
            <person name="Henrissat B."/>
            <person name="Eichinger L."/>
            <person name="Rivero F."/>
            <person name="Putnam N.H."/>
            <person name="West C.M."/>
            <person name="Loomis W.F."/>
            <person name="Chisholm R.L."/>
            <person name="Shaulsky G."/>
            <person name="Strassmann J.E."/>
            <person name="Queller D.C."/>
            <person name="Kuspa A."/>
            <person name="Grigoriev I.V."/>
        </authorList>
    </citation>
    <scope>NUCLEOTIDE SEQUENCE [LARGE SCALE GENOMIC DNA]</scope>
    <source>
        <strain evidence="6">QSDP1</strain>
    </source>
</reference>
<dbReference type="PRINTS" id="PR00107">
    <property type="entry name" value="PHOSPHOCPHPR"/>
</dbReference>
<dbReference type="OrthoDB" id="10575264at2759"/>
<comment type="function">
    <text evidence="1">General (non sugar-specific) component of the phosphoenolpyruvate-dependent sugar phosphotransferase system (sugar PTS). This major carbohydrate active-transport system catalyzes the phosphorylation of incoming sugar substrates concomitantly with their translocation across the cell membrane. The phosphoryl group from phosphoenolpyruvate (PEP) is transferred to the phosphoryl carrier protein HPr by enzyme I. Phospho-HPr then transfers it to the PTS EIIA domain.</text>
</comment>
<dbReference type="InterPro" id="IPR050399">
    <property type="entry name" value="HPr"/>
</dbReference>
<keyword evidence="6" id="KW-1185">Reference proteome</keyword>
<dbReference type="RefSeq" id="XP_003286786.1">
    <property type="nucleotide sequence ID" value="XM_003286738.1"/>
</dbReference>
<dbReference type="PANTHER" id="PTHR33705">
    <property type="entry name" value="PHOSPHOCARRIER PROTEIN HPR"/>
    <property type="match status" value="1"/>
</dbReference>
<dbReference type="VEuPathDB" id="AmoebaDB:DICPUDRAFT_91798"/>
<dbReference type="Gene3D" id="3.30.1340.10">
    <property type="entry name" value="HPr-like"/>
    <property type="match status" value="1"/>
</dbReference>
<evidence type="ECO:0000259" key="4">
    <source>
        <dbReference type="PROSITE" id="PS51350"/>
    </source>
</evidence>
<accession>F0ZH96</accession>
<dbReference type="InterPro" id="IPR035895">
    <property type="entry name" value="HPr-like_sf"/>
</dbReference>
<dbReference type="Proteomes" id="UP000001064">
    <property type="component" value="Unassembled WGS sequence"/>
</dbReference>
<keyword evidence="3" id="KW-0762">Sugar transport</keyword>
<evidence type="ECO:0000256" key="3">
    <source>
        <dbReference type="ARBA" id="ARBA00022597"/>
    </source>
</evidence>
<dbReference type="EMBL" id="GL871019">
    <property type="protein sequence ID" value="EGC36687.1"/>
    <property type="molecule type" value="Genomic_DNA"/>
</dbReference>
<dbReference type="InterPro" id="IPR000032">
    <property type="entry name" value="HPr-like"/>
</dbReference>
<dbReference type="GeneID" id="10504180"/>
<dbReference type="PANTHER" id="PTHR33705:SF1">
    <property type="entry name" value="PHOSPHOCARRIER PROTEIN HPR"/>
    <property type="match status" value="1"/>
</dbReference>
<dbReference type="AlphaFoldDB" id="F0ZH96"/>
<organism evidence="5 6">
    <name type="scientific">Dictyostelium purpureum</name>
    <name type="common">Slime mold</name>
    <dbReference type="NCBI Taxonomy" id="5786"/>
    <lineage>
        <taxon>Eukaryota</taxon>
        <taxon>Amoebozoa</taxon>
        <taxon>Evosea</taxon>
        <taxon>Eumycetozoa</taxon>
        <taxon>Dictyostelia</taxon>
        <taxon>Dictyosteliales</taxon>
        <taxon>Dictyosteliaceae</taxon>
        <taxon>Dictyostelium</taxon>
    </lineage>
</organism>
<evidence type="ECO:0000256" key="2">
    <source>
        <dbReference type="ARBA" id="ARBA00020422"/>
    </source>
</evidence>
<dbReference type="KEGG" id="dpp:DICPUDRAFT_91798"/>
<proteinExistence type="predicted"/>
<dbReference type="NCBIfam" id="TIGR01003">
    <property type="entry name" value="PTS_HPr_family"/>
    <property type="match status" value="1"/>
</dbReference>
<protein>
    <recommendedName>
        <fullName evidence="2">Phosphocarrier protein HPr</fullName>
    </recommendedName>
</protein>
<dbReference type="InParanoid" id="F0ZH96"/>
<evidence type="ECO:0000313" key="5">
    <source>
        <dbReference type="EMBL" id="EGC36687.1"/>
    </source>
</evidence>
<feature type="domain" description="HPr" evidence="4">
    <location>
        <begin position="1"/>
        <end position="88"/>
    </location>
</feature>
<dbReference type="PROSITE" id="PS51350">
    <property type="entry name" value="PTS_HPR_DOM"/>
    <property type="match status" value="1"/>
</dbReference>
<evidence type="ECO:0000256" key="1">
    <source>
        <dbReference type="ARBA" id="ARBA00003681"/>
    </source>
</evidence>
<dbReference type="SUPFAM" id="SSF55594">
    <property type="entry name" value="HPr-like"/>
    <property type="match status" value="1"/>
</dbReference>
<name>F0ZH96_DICPU</name>
<sequence length="88" mass="9811">MIFTSRVVYTSLGAFNNKAATQIVNNAKKFQSNISFNIEGVAKEIDAKNLNSIQRLNLKKGSTIEIVAKGKDENKAVESLVKFFEKMK</sequence>
<keyword evidence="3" id="KW-0813">Transport</keyword>
<dbReference type="Pfam" id="PF00381">
    <property type="entry name" value="PTS-HPr"/>
    <property type="match status" value="1"/>
</dbReference>
<gene>
    <name evidence="5" type="ORF">DICPUDRAFT_91798</name>
</gene>
<evidence type="ECO:0000313" key="6">
    <source>
        <dbReference type="Proteomes" id="UP000001064"/>
    </source>
</evidence>